<feature type="non-terminal residue" evidence="4">
    <location>
        <position position="1"/>
    </location>
</feature>
<dbReference type="GO" id="GO:0016020">
    <property type="term" value="C:membrane"/>
    <property type="evidence" value="ECO:0007669"/>
    <property type="project" value="InterPro"/>
</dbReference>
<evidence type="ECO:0000256" key="2">
    <source>
        <dbReference type="ARBA" id="ARBA00029447"/>
    </source>
</evidence>
<comment type="caution">
    <text evidence="4">The sequence shown here is derived from an EMBL/GenBank/DDBJ whole genome shotgun (WGS) entry which is preliminary data.</text>
</comment>
<dbReference type="GO" id="GO:0007165">
    <property type="term" value="P:signal transduction"/>
    <property type="evidence" value="ECO:0007669"/>
    <property type="project" value="UniProtKB-KW"/>
</dbReference>
<protein>
    <submittedName>
        <fullName evidence="4">Methyl-accepting chemotaxis protein</fullName>
    </submittedName>
</protein>
<feature type="non-terminal residue" evidence="4">
    <location>
        <position position="163"/>
    </location>
</feature>
<dbReference type="Gene3D" id="1.10.287.950">
    <property type="entry name" value="Methyl-accepting chemotaxis protein"/>
    <property type="match status" value="1"/>
</dbReference>
<dbReference type="AlphaFoldDB" id="T0ZY19"/>
<accession>T0ZY19</accession>
<reference evidence="4" key="1">
    <citation type="submission" date="2013-08" db="EMBL/GenBank/DDBJ databases">
        <authorList>
            <person name="Mendez C."/>
            <person name="Richter M."/>
            <person name="Ferrer M."/>
            <person name="Sanchez J."/>
        </authorList>
    </citation>
    <scope>NUCLEOTIDE SEQUENCE</scope>
</reference>
<keyword evidence="1" id="KW-0807">Transducer</keyword>
<comment type="similarity">
    <text evidence="2">Belongs to the methyl-accepting chemotaxis (MCP) protein family.</text>
</comment>
<name>T0ZY19_9ZZZZ</name>
<evidence type="ECO:0000259" key="3">
    <source>
        <dbReference type="PROSITE" id="PS50111"/>
    </source>
</evidence>
<dbReference type="PANTHER" id="PTHR32089:SF112">
    <property type="entry name" value="LYSOZYME-LIKE PROTEIN-RELATED"/>
    <property type="match status" value="1"/>
</dbReference>
<dbReference type="SUPFAM" id="SSF58104">
    <property type="entry name" value="Methyl-accepting chemotaxis protein (MCP) signaling domain"/>
    <property type="match status" value="1"/>
</dbReference>
<reference evidence="4" key="2">
    <citation type="journal article" date="2014" name="ISME J.">
        <title>Microbial stratification in low pH oxic and suboxic macroscopic growths along an acid mine drainage.</title>
        <authorList>
            <person name="Mendez-Garcia C."/>
            <person name="Mesa V."/>
            <person name="Sprenger R.R."/>
            <person name="Richter M."/>
            <person name="Diez M.S."/>
            <person name="Solano J."/>
            <person name="Bargiela R."/>
            <person name="Golyshina O.V."/>
            <person name="Manteca A."/>
            <person name="Ramos J.L."/>
            <person name="Gallego J.R."/>
            <person name="Llorente I."/>
            <person name="Martins Dos Santos V.A."/>
            <person name="Jensen O.N."/>
            <person name="Pelaez A.I."/>
            <person name="Sanchez J."/>
            <person name="Ferrer M."/>
        </authorList>
    </citation>
    <scope>NUCLEOTIDE SEQUENCE</scope>
</reference>
<dbReference type="InterPro" id="IPR004090">
    <property type="entry name" value="Chemotax_Me-accpt_rcpt"/>
</dbReference>
<gene>
    <name evidence="4" type="ORF">B2A_07665</name>
</gene>
<dbReference type="GO" id="GO:0006935">
    <property type="term" value="P:chemotaxis"/>
    <property type="evidence" value="ECO:0007669"/>
    <property type="project" value="InterPro"/>
</dbReference>
<dbReference type="InterPro" id="IPR004089">
    <property type="entry name" value="MCPsignal_dom"/>
</dbReference>
<dbReference type="EMBL" id="AUZZ01005498">
    <property type="protein sequence ID" value="EQD49507.1"/>
    <property type="molecule type" value="Genomic_DNA"/>
</dbReference>
<proteinExistence type="inferred from homology"/>
<organism evidence="4">
    <name type="scientific">mine drainage metagenome</name>
    <dbReference type="NCBI Taxonomy" id="410659"/>
    <lineage>
        <taxon>unclassified sequences</taxon>
        <taxon>metagenomes</taxon>
        <taxon>ecological metagenomes</taxon>
    </lineage>
</organism>
<sequence length="163" mass="17213">AGRGFAVVAGEVKNLAEETRTATDRITSTVRSLTEQIEGLIRESGEANRLAGHAGHGAARVQGVVTRAQEAFQTVSREIDGIVQSTSSNLEACNATLTELGGLAEGVQLSSSNLARADKRVEELLDLSEGLIELIAESGVETADTPIIRLGLATARRIEEVFE</sequence>
<dbReference type="PANTHER" id="PTHR32089">
    <property type="entry name" value="METHYL-ACCEPTING CHEMOTAXIS PROTEIN MCPB"/>
    <property type="match status" value="1"/>
</dbReference>
<dbReference type="Pfam" id="PF00015">
    <property type="entry name" value="MCPsignal"/>
    <property type="match status" value="1"/>
</dbReference>
<dbReference type="PROSITE" id="PS50111">
    <property type="entry name" value="CHEMOTAXIS_TRANSDUC_2"/>
    <property type="match status" value="1"/>
</dbReference>
<feature type="domain" description="Methyl-accepting transducer" evidence="3">
    <location>
        <begin position="1"/>
        <end position="115"/>
    </location>
</feature>
<dbReference type="PRINTS" id="PR00260">
    <property type="entry name" value="CHEMTRNSDUCR"/>
</dbReference>
<evidence type="ECO:0000256" key="1">
    <source>
        <dbReference type="ARBA" id="ARBA00023224"/>
    </source>
</evidence>
<dbReference type="GO" id="GO:0004888">
    <property type="term" value="F:transmembrane signaling receptor activity"/>
    <property type="evidence" value="ECO:0007669"/>
    <property type="project" value="InterPro"/>
</dbReference>
<evidence type="ECO:0000313" key="4">
    <source>
        <dbReference type="EMBL" id="EQD49507.1"/>
    </source>
</evidence>